<dbReference type="InterPro" id="IPR027417">
    <property type="entry name" value="P-loop_NTPase"/>
</dbReference>
<dbReference type="STRING" id="1965070.A0A3S3PF82"/>
<dbReference type="InterPro" id="IPR043926">
    <property type="entry name" value="ABCG_dom"/>
</dbReference>
<keyword evidence="12" id="KW-1185">Reference proteome</keyword>
<feature type="transmembrane region" description="Helical" evidence="9">
    <location>
        <begin position="672"/>
        <end position="695"/>
    </location>
</feature>
<feature type="transmembrane region" description="Helical" evidence="9">
    <location>
        <begin position="372"/>
        <end position="392"/>
    </location>
</feature>
<comment type="caution">
    <text evidence="11">The sequence shown here is derived from an EMBL/GenBank/DDBJ whole genome shotgun (WGS) entry which is preliminary data.</text>
</comment>
<organism evidence="11 12">
    <name type="scientific">Dinothrombium tinctorium</name>
    <dbReference type="NCBI Taxonomy" id="1965070"/>
    <lineage>
        <taxon>Eukaryota</taxon>
        <taxon>Metazoa</taxon>
        <taxon>Ecdysozoa</taxon>
        <taxon>Arthropoda</taxon>
        <taxon>Chelicerata</taxon>
        <taxon>Arachnida</taxon>
        <taxon>Acari</taxon>
        <taxon>Acariformes</taxon>
        <taxon>Trombidiformes</taxon>
        <taxon>Prostigmata</taxon>
        <taxon>Anystina</taxon>
        <taxon>Parasitengona</taxon>
        <taxon>Trombidioidea</taxon>
        <taxon>Trombidiidae</taxon>
        <taxon>Dinothrombium</taxon>
    </lineage>
</organism>
<gene>
    <name evidence="11" type="ORF">B4U79_14814</name>
</gene>
<dbReference type="InterPro" id="IPR003439">
    <property type="entry name" value="ABC_transporter-like_ATP-bd"/>
</dbReference>
<dbReference type="AlphaFoldDB" id="A0A3S3PF82"/>
<dbReference type="InterPro" id="IPR017871">
    <property type="entry name" value="ABC_transporter-like_CS"/>
</dbReference>
<evidence type="ECO:0000256" key="9">
    <source>
        <dbReference type="SAM" id="Phobius"/>
    </source>
</evidence>
<keyword evidence="6" id="KW-0067">ATP-binding</keyword>
<protein>
    <submittedName>
        <fullName evidence="11">ABC transporter-like protein 12</fullName>
    </submittedName>
</protein>
<dbReference type="PROSITE" id="PS00211">
    <property type="entry name" value="ABC_TRANSPORTER_1"/>
    <property type="match status" value="1"/>
</dbReference>
<evidence type="ECO:0000256" key="3">
    <source>
        <dbReference type="ARBA" id="ARBA00022448"/>
    </source>
</evidence>
<feature type="transmembrane region" description="Helical" evidence="9">
    <location>
        <begin position="575"/>
        <end position="595"/>
    </location>
</feature>
<dbReference type="PROSITE" id="PS50893">
    <property type="entry name" value="ABC_TRANSPORTER_2"/>
    <property type="match status" value="1"/>
</dbReference>
<evidence type="ECO:0000256" key="1">
    <source>
        <dbReference type="ARBA" id="ARBA00004141"/>
    </source>
</evidence>
<sequence>MEHNAIRVNENHGDLESSNQLNVYSVIWDNVSYTVTNSWFKRKLAYFQGIRNVSKTKQIVQNVSGHFRSGELVAIMGPSGAGKSTLLEAIVGKKFFGREGRIVCTSKSSFLSLAFVPQHDHFHEELTVKESLVYAAKLKLTTKYFQEKLDTSFEQLDLKKMNQNRYNKVVKDLIEKLGLDVCVDNRIPVCSGGQLKRLAIAQELVSKPNILILDEPTSGLDSNTCLMLMQYLRELVDSSASSISIMVTIHQPNYRVFSLFHRVYTLSRHGKCIYEGKPTVLVEYMNRFGLQCPRYYNPAEFLIDIASGDYGEVVLNHLAAAHNEQFMNELNRHEIENAKDLHQFTTNKKCPFFEHLILLTQRSIVLSLRNSWLSGIKLWLNLFLGLFAGFVYGSEVGKRAGCPPKIDEEFDPSQLEMIQAYTKAELDVVADNCGGLFSSLITVIFLNTFVTVLTFPYEMSVVVKEENNNWYTINAYTASKTLSEIPFVILFSSIFPSMIYTLTNQVRNVWRFLSYVAIYILFAFFAQSQGMLIGAVAMNYVTAGVYCAPLTVVPMILFSGFFLRMSDLPIFFRAFPYISIMNYAYEALITILYGFDRCDLKSVKSLIELRNSLTEWFSESLGVNPEKGNYTSTGVTEQFVDRVVKAVSGNYARKDGKVQSLAFNLFERSGDLFYLDVVVLLISIVAMRFVAYFAVRWRIKKRQ</sequence>
<dbReference type="InterPro" id="IPR013525">
    <property type="entry name" value="ABC2_TM"/>
</dbReference>
<comment type="subcellular location">
    <subcellularLocation>
        <location evidence="1">Membrane</location>
        <topology evidence="1">Multi-pass membrane protein</topology>
    </subcellularLocation>
</comment>
<dbReference type="SUPFAM" id="SSF52540">
    <property type="entry name" value="P-loop containing nucleoside triphosphate hydrolases"/>
    <property type="match status" value="1"/>
</dbReference>
<keyword evidence="5" id="KW-0547">Nucleotide-binding</keyword>
<evidence type="ECO:0000259" key="10">
    <source>
        <dbReference type="PROSITE" id="PS50893"/>
    </source>
</evidence>
<keyword evidence="7 9" id="KW-1133">Transmembrane helix</keyword>
<keyword evidence="8 9" id="KW-0472">Membrane</keyword>
<dbReference type="GO" id="GO:0140359">
    <property type="term" value="F:ABC-type transporter activity"/>
    <property type="evidence" value="ECO:0007669"/>
    <property type="project" value="InterPro"/>
</dbReference>
<proteinExistence type="inferred from homology"/>
<feature type="transmembrane region" description="Helical" evidence="9">
    <location>
        <begin position="543"/>
        <end position="563"/>
    </location>
</feature>
<evidence type="ECO:0000313" key="12">
    <source>
        <dbReference type="Proteomes" id="UP000285301"/>
    </source>
</evidence>
<keyword evidence="3" id="KW-0813">Transport</keyword>
<dbReference type="PANTHER" id="PTHR48041">
    <property type="entry name" value="ABC TRANSPORTER G FAMILY MEMBER 28"/>
    <property type="match status" value="1"/>
</dbReference>
<dbReference type="Pfam" id="PF19055">
    <property type="entry name" value="ABC2_membrane_7"/>
    <property type="match status" value="1"/>
</dbReference>
<keyword evidence="4 9" id="KW-0812">Transmembrane</keyword>
<dbReference type="Proteomes" id="UP000285301">
    <property type="component" value="Unassembled WGS sequence"/>
</dbReference>
<dbReference type="EMBL" id="NCKU01000816">
    <property type="protein sequence ID" value="RWS14040.1"/>
    <property type="molecule type" value="Genomic_DNA"/>
</dbReference>
<accession>A0A3S3PF82</accession>
<evidence type="ECO:0000256" key="6">
    <source>
        <dbReference type="ARBA" id="ARBA00022840"/>
    </source>
</evidence>
<dbReference type="Pfam" id="PF01061">
    <property type="entry name" value="ABC2_membrane"/>
    <property type="match status" value="1"/>
</dbReference>
<dbReference type="SMART" id="SM00382">
    <property type="entry name" value="AAA"/>
    <property type="match status" value="1"/>
</dbReference>
<dbReference type="InterPro" id="IPR003593">
    <property type="entry name" value="AAA+_ATPase"/>
</dbReference>
<feature type="transmembrane region" description="Helical" evidence="9">
    <location>
        <begin position="485"/>
        <end position="503"/>
    </location>
</feature>
<dbReference type="OrthoDB" id="66620at2759"/>
<evidence type="ECO:0000256" key="7">
    <source>
        <dbReference type="ARBA" id="ARBA00022989"/>
    </source>
</evidence>
<name>A0A3S3PF82_9ACAR</name>
<feature type="domain" description="ABC transporter" evidence="10">
    <location>
        <begin position="45"/>
        <end position="294"/>
    </location>
</feature>
<dbReference type="GO" id="GO:0005524">
    <property type="term" value="F:ATP binding"/>
    <property type="evidence" value="ECO:0007669"/>
    <property type="project" value="UniProtKB-KW"/>
</dbReference>
<dbReference type="Pfam" id="PF00005">
    <property type="entry name" value="ABC_tran"/>
    <property type="match status" value="1"/>
</dbReference>
<evidence type="ECO:0000256" key="2">
    <source>
        <dbReference type="ARBA" id="ARBA00005814"/>
    </source>
</evidence>
<dbReference type="Gene3D" id="3.40.50.300">
    <property type="entry name" value="P-loop containing nucleotide triphosphate hydrolases"/>
    <property type="match status" value="1"/>
</dbReference>
<feature type="transmembrane region" description="Helical" evidence="9">
    <location>
        <begin position="436"/>
        <end position="457"/>
    </location>
</feature>
<dbReference type="GO" id="GO:0016887">
    <property type="term" value="F:ATP hydrolysis activity"/>
    <property type="evidence" value="ECO:0007669"/>
    <property type="project" value="InterPro"/>
</dbReference>
<dbReference type="InterPro" id="IPR050352">
    <property type="entry name" value="ABCG_transporters"/>
</dbReference>
<reference evidence="11 12" key="1">
    <citation type="journal article" date="2018" name="Gigascience">
        <title>Genomes of trombidid mites reveal novel predicted allergens and laterally-transferred genes associated with secondary metabolism.</title>
        <authorList>
            <person name="Dong X."/>
            <person name="Chaisiri K."/>
            <person name="Xia D."/>
            <person name="Armstrong S.D."/>
            <person name="Fang Y."/>
            <person name="Donnelly M.J."/>
            <person name="Kadowaki T."/>
            <person name="McGarry J.W."/>
            <person name="Darby A.C."/>
            <person name="Makepeace B.L."/>
        </authorList>
    </citation>
    <scope>NUCLEOTIDE SEQUENCE [LARGE SCALE GENOMIC DNA]</scope>
    <source>
        <strain evidence="11">UoL-WK</strain>
    </source>
</reference>
<evidence type="ECO:0000256" key="4">
    <source>
        <dbReference type="ARBA" id="ARBA00022692"/>
    </source>
</evidence>
<evidence type="ECO:0000256" key="5">
    <source>
        <dbReference type="ARBA" id="ARBA00022741"/>
    </source>
</evidence>
<dbReference type="GO" id="GO:0005886">
    <property type="term" value="C:plasma membrane"/>
    <property type="evidence" value="ECO:0007669"/>
    <property type="project" value="TreeGrafter"/>
</dbReference>
<comment type="similarity">
    <text evidence="2">Belongs to the ABC transporter superfamily. ABCG family. Eye pigment precursor importer (TC 3.A.1.204) subfamily.</text>
</comment>
<evidence type="ECO:0000256" key="8">
    <source>
        <dbReference type="ARBA" id="ARBA00023136"/>
    </source>
</evidence>
<feature type="transmembrane region" description="Helical" evidence="9">
    <location>
        <begin position="515"/>
        <end position="537"/>
    </location>
</feature>
<evidence type="ECO:0000313" key="11">
    <source>
        <dbReference type="EMBL" id="RWS14040.1"/>
    </source>
</evidence>
<dbReference type="PANTHER" id="PTHR48041:SF78">
    <property type="entry name" value="ABC TRANSPORTER EXPRESSED IN TRACHEA, ISOFORM A"/>
    <property type="match status" value="1"/>
</dbReference>